<evidence type="ECO:0000256" key="2">
    <source>
        <dbReference type="ARBA" id="ARBA00022679"/>
    </source>
</evidence>
<dbReference type="CDD" id="cd02503">
    <property type="entry name" value="MobA"/>
    <property type="match status" value="1"/>
</dbReference>
<evidence type="ECO:0000259" key="9">
    <source>
        <dbReference type="Pfam" id="PF12804"/>
    </source>
</evidence>
<evidence type="ECO:0000313" key="10">
    <source>
        <dbReference type="EMBL" id="PIV64848.1"/>
    </source>
</evidence>
<dbReference type="PANTHER" id="PTHR19136:SF81">
    <property type="entry name" value="MOLYBDENUM COFACTOR GUANYLYLTRANSFERASE"/>
    <property type="match status" value="1"/>
</dbReference>
<keyword evidence="1 8" id="KW-0963">Cytoplasm</keyword>
<organism evidence="10 11">
    <name type="scientific">bacterium (Candidatus Ratteibacteria) CG01_land_8_20_14_3_00_40_19</name>
    <dbReference type="NCBI Taxonomy" id="2014290"/>
    <lineage>
        <taxon>Bacteria</taxon>
        <taxon>Candidatus Ratteibacteria</taxon>
    </lineage>
</organism>
<accession>A0A2M7EAV9</accession>
<gene>
    <name evidence="8" type="primary">mobA</name>
    <name evidence="10" type="ORF">COS11_00010</name>
</gene>
<keyword evidence="3 8" id="KW-0479">Metal-binding</keyword>
<dbReference type="Pfam" id="PF12804">
    <property type="entry name" value="NTP_transf_3"/>
    <property type="match status" value="1"/>
</dbReference>
<evidence type="ECO:0000256" key="8">
    <source>
        <dbReference type="HAMAP-Rule" id="MF_00316"/>
    </source>
</evidence>
<protein>
    <recommendedName>
        <fullName evidence="8">Probable molybdenum cofactor guanylyltransferase</fullName>
        <shortName evidence="8">MoCo guanylyltransferase</shortName>
        <ecNumber evidence="8">2.7.7.77</ecNumber>
    </recommendedName>
    <alternativeName>
        <fullName evidence="8">GTP:molybdopterin guanylyltransferase</fullName>
    </alternativeName>
    <alternativeName>
        <fullName evidence="8">Mo-MPT guanylyltransferase</fullName>
    </alternativeName>
    <alternativeName>
        <fullName evidence="8">Molybdopterin guanylyltransferase</fullName>
    </alternativeName>
    <alternativeName>
        <fullName evidence="8">Molybdopterin-guanine dinucleotide synthase</fullName>
        <shortName evidence="8">MGD synthase</shortName>
    </alternativeName>
</protein>
<comment type="function">
    <text evidence="8">Transfers a GMP moiety from GTP to Mo-molybdopterin (Mo-MPT) cofactor (Moco or molybdenum cofactor) to form Mo-molybdopterin guanine dinucleotide (Mo-MGD) cofactor.</text>
</comment>
<keyword evidence="2 8" id="KW-0808">Transferase</keyword>
<dbReference type="GO" id="GO:0046872">
    <property type="term" value="F:metal ion binding"/>
    <property type="evidence" value="ECO:0007669"/>
    <property type="project" value="UniProtKB-KW"/>
</dbReference>
<dbReference type="GO" id="GO:0005737">
    <property type="term" value="C:cytoplasm"/>
    <property type="evidence" value="ECO:0007669"/>
    <property type="project" value="UniProtKB-SubCell"/>
</dbReference>
<feature type="binding site" evidence="8">
    <location>
        <position position="127"/>
    </location>
    <ligand>
        <name>Mg(2+)</name>
        <dbReference type="ChEBI" id="CHEBI:18420"/>
    </ligand>
</feature>
<evidence type="ECO:0000256" key="7">
    <source>
        <dbReference type="ARBA" id="ARBA00023150"/>
    </source>
</evidence>
<dbReference type="GO" id="GO:0061603">
    <property type="term" value="F:molybdenum cofactor guanylyltransferase activity"/>
    <property type="evidence" value="ECO:0007669"/>
    <property type="project" value="UniProtKB-EC"/>
</dbReference>
<comment type="similarity">
    <text evidence="8">Belongs to the MobA family.</text>
</comment>
<dbReference type="GO" id="GO:0006777">
    <property type="term" value="P:Mo-molybdopterin cofactor biosynthetic process"/>
    <property type="evidence" value="ECO:0007669"/>
    <property type="project" value="UniProtKB-KW"/>
</dbReference>
<comment type="caution">
    <text evidence="8">Lacks conserved residue(s) required for the propagation of feature annotation.</text>
</comment>
<proteinExistence type="inferred from homology"/>
<dbReference type="GO" id="GO:0005525">
    <property type="term" value="F:GTP binding"/>
    <property type="evidence" value="ECO:0007669"/>
    <property type="project" value="UniProtKB-UniRule"/>
</dbReference>
<reference evidence="11" key="1">
    <citation type="submission" date="2017-09" db="EMBL/GenBank/DDBJ databases">
        <title>Depth-based differentiation of microbial function through sediment-hosted aquifers and enrichment of novel symbionts in the deep terrestrial subsurface.</title>
        <authorList>
            <person name="Probst A.J."/>
            <person name="Ladd B."/>
            <person name="Jarett J.K."/>
            <person name="Geller-Mcgrath D.E."/>
            <person name="Sieber C.M.K."/>
            <person name="Emerson J.B."/>
            <person name="Anantharaman K."/>
            <person name="Thomas B.C."/>
            <person name="Malmstrom R."/>
            <person name="Stieglmeier M."/>
            <person name="Klingl A."/>
            <person name="Woyke T."/>
            <person name="Ryan C.M."/>
            <person name="Banfield J.F."/>
        </authorList>
    </citation>
    <scope>NUCLEOTIDE SEQUENCE [LARGE SCALE GENOMIC DNA]</scope>
</reference>
<keyword evidence="6 8" id="KW-0342">GTP-binding</keyword>
<feature type="binding site" evidence="8">
    <location>
        <position position="127"/>
    </location>
    <ligand>
        <name>GTP</name>
        <dbReference type="ChEBI" id="CHEBI:37565"/>
    </ligand>
</feature>
<feature type="binding site" evidence="8">
    <location>
        <position position="23"/>
    </location>
    <ligand>
        <name>GTP</name>
        <dbReference type="ChEBI" id="CHEBI:37565"/>
    </ligand>
</feature>
<dbReference type="InterPro" id="IPR025877">
    <property type="entry name" value="MobA-like_NTP_Trfase"/>
</dbReference>
<evidence type="ECO:0000256" key="1">
    <source>
        <dbReference type="ARBA" id="ARBA00022490"/>
    </source>
</evidence>
<evidence type="ECO:0000256" key="5">
    <source>
        <dbReference type="ARBA" id="ARBA00022842"/>
    </source>
</evidence>
<dbReference type="EMBL" id="PETL01000002">
    <property type="protein sequence ID" value="PIV64848.1"/>
    <property type="molecule type" value="Genomic_DNA"/>
</dbReference>
<keyword evidence="7 8" id="KW-0501">Molybdenum cofactor biosynthesis</keyword>
<dbReference type="InterPro" id="IPR029044">
    <property type="entry name" value="Nucleotide-diphossugar_trans"/>
</dbReference>
<comment type="domain">
    <text evidence="8">The N-terminal domain determines nucleotide recognition and specific binding, while the C-terminal domain determines the specific binding to the target protein.</text>
</comment>
<evidence type="ECO:0000313" key="11">
    <source>
        <dbReference type="Proteomes" id="UP000228886"/>
    </source>
</evidence>
<evidence type="ECO:0000256" key="6">
    <source>
        <dbReference type="ARBA" id="ARBA00023134"/>
    </source>
</evidence>
<keyword evidence="5 8" id="KW-0460">Magnesium</keyword>
<comment type="caution">
    <text evidence="10">The sequence shown here is derived from an EMBL/GenBank/DDBJ whole genome shotgun (WGS) entry which is preliminary data.</text>
</comment>
<dbReference type="SUPFAM" id="SSF53448">
    <property type="entry name" value="Nucleotide-diphospho-sugar transferases"/>
    <property type="match status" value="1"/>
</dbReference>
<dbReference type="HAMAP" id="MF_00316">
    <property type="entry name" value="MobA"/>
    <property type="match status" value="1"/>
</dbReference>
<comment type="subcellular location">
    <subcellularLocation>
        <location evidence="8">Cytoplasm</location>
    </subcellularLocation>
</comment>
<feature type="binding site" evidence="8">
    <location>
        <begin position="11"/>
        <end position="13"/>
    </location>
    <ligand>
        <name>GTP</name>
        <dbReference type="ChEBI" id="CHEBI:37565"/>
    </ligand>
</feature>
<evidence type="ECO:0000256" key="4">
    <source>
        <dbReference type="ARBA" id="ARBA00022741"/>
    </source>
</evidence>
<comment type="catalytic activity">
    <reaction evidence="8">
        <text>Mo-molybdopterin + GTP + H(+) = Mo-molybdopterin guanine dinucleotide + diphosphate</text>
        <dbReference type="Rhea" id="RHEA:34243"/>
        <dbReference type="ChEBI" id="CHEBI:15378"/>
        <dbReference type="ChEBI" id="CHEBI:33019"/>
        <dbReference type="ChEBI" id="CHEBI:37565"/>
        <dbReference type="ChEBI" id="CHEBI:71302"/>
        <dbReference type="ChEBI" id="CHEBI:71310"/>
        <dbReference type="EC" id="2.7.7.77"/>
    </reaction>
</comment>
<dbReference type="PANTHER" id="PTHR19136">
    <property type="entry name" value="MOLYBDENUM COFACTOR GUANYLYLTRANSFERASE"/>
    <property type="match status" value="1"/>
</dbReference>
<dbReference type="InterPro" id="IPR013482">
    <property type="entry name" value="Molybde_CF_guanTrfase"/>
</dbReference>
<sequence length="230" mass="26215">MRYRNISGVILAGGKSRRMGAFKPFLEIKGKRMIDVIIDKLRPFFGEIIIVTDDKDKFLYEISKLLLSSIRGNENSLKGGGRWGCNLSEYKKIKVVEDLVKDCGPLGGIYTGLKKMSEERGFFVACDMPFLHNGLIKRILDATNKNMPDAVVPSIKDRIEPLHSVYSKRILKKVERALAEKRLSVKDFLKDCHCKYIKVSEDERKSFLNINTPEDLKRAIEDEGKIQGMD</sequence>
<keyword evidence="4 8" id="KW-0547">Nucleotide-binding</keyword>
<feature type="domain" description="MobA-like NTP transferase" evidence="9">
    <location>
        <begin position="8"/>
        <end position="189"/>
    </location>
</feature>
<evidence type="ECO:0000256" key="3">
    <source>
        <dbReference type="ARBA" id="ARBA00022723"/>
    </source>
</evidence>
<name>A0A2M7EAV9_9BACT</name>
<dbReference type="Gene3D" id="3.90.550.10">
    <property type="entry name" value="Spore Coat Polysaccharide Biosynthesis Protein SpsA, Chain A"/>
    <property type="match status" value="1"/>
</dbReference>
<dbReference type="AlphaFoldDB" id="A0A2M7EAV9"/>
<dbReference type="Proteomes" id="UP000228886">
    <property type="component" value="Unassembled WGS sequence"/>
</dbReference>
<dbReference type="EC" id="2.7.7.77" evidence="8"/>
<comment type="cofactor">
    <cofactor evidence="8">
        <name>Mg(2+)</name>
        <dbReference type="ChEBI" id="CHEBI:18420"/>
    </cofactor>
</comment>
<feature type="binding site" evidence="8">
    <location>
        <position position="98"/>
    </location>
    <ligand>
        <name>GTP</name>
        <dbReference type="ChEBI" id="CHEBI:37565"/>
    </ligand>
</feature>